<accession>Q0G2S5</accession>
<name>Q0G2S5_9HYPH</name>
<sequence length="196" mass="21393">MSDIKSRPIWGRIRPVAHAARHFVCCEGSSAARHVAETFSPNAEALKQVTILYGNTDRNEEAGHTLDALGAEASLHYPTRQTLLISFKAHLKRLHMGAQIYLCGPEAFLNEATAIAESHGVLKEAVQTELCGANARRVQCVHCKGLIENVAYTPIACEHCGVNLMVRDHYSRRLGAFMGVCVDAEAPGDLPARESF</sequence>
<dbReference type="eggNOG" id="ENOG5030T00">
    <property type="taxonomic scope" value="Bacteria"/>
</dbReference>
<keyword evidence="6" id="KW-0411">Iron-sulfur</keyword>
<feature type="domain" description="Dimethylamine monooxygenase subunit DmmA-like N-terminal" evidence="8">
    <location>
        <begin position="3"/>
        <end position="125"/>
    </location>
</feature>
<dbReference type="NCBIfam" id="NF041259">
    <property type="entry name" value="mono_DmmA_fam"/>
    <property type="match status" value="1"/>
</dbReference>
<evidence type="ECO:0000256" key="2">
    <source>
        <dbReference type="ARBA" id="ARBA00022714"/>
    </source>
</evidence>
<proteinExistence type="predicted"/>
<gene>
    <name evidence="9" type="ORF">FP2506_16774</name>
</gene>
<dbReference type="SUPFAM" id="SSF52343">
    <property type="entry name" value="Ferredoxin reductase-like, C-terminal NADP-linked domain"/>
    <property type="match status" value="1"/>
</dbReference>
<dbReference type="STRING" id="217511.GCA_001463845_03215"/>
<dbReference type="GO" id="GO:0051537">
    <property type="term" value="F:2 iron, 2 sulfur cluster binding"/>
    <property type="evidence" value="ECO:0007669"/>
    <property type="project" value="UniProtKB-KW"/>
</dbReference>
<dbReference type="Proteomes" id="UP000004310">
    <property type="component" value="Unassembled WGS sequence"/>
</dbReference>
<dbReference type="Pfam" id="PF22289">
    <property type="entry name" value="DmmA-like_C"/>
    <property type="match status" value="1"/>
</dbReference>
<dbReference type="HOGENOM" id="CLU_117628_0_0_5"/>
<keyword evidence="4" id="KW-0560">Oxidoreductase</keyword>
<evidence type="ECO:0000256" key="5">
    <source>
        <dbReference type="ARBA" id="ARBA00023004"/>
    </source>
</evidence>
<keyword evidence="5" id="KW-0408">Iron</keyword>
<keyword evidence="1" id="KW-0285">Flavoprotein</keyword>
<evidence type="ECO:0000256" key="6">
    <source>
        <dbReference type="ARBA" id="ARBA00023014"/>
    </source>
</evidence>
<dbReference type="Pfam" id="PF22290">
    <property type="entry name" value="DmmA-like_N"/>
    <property type="match status" value="1"/>
</dbReference>
<evidence type="ECO:0000256" key="4">
    <source>
        <dbReference type="ARBA" id="ARBA00023002"/>
    </source>
</evidence>
<comment type="caution">
    <text evidence="9">The sequence shown here is derived from an EMBL/GenBank/DDBJ whole genome shotgun (WGS) entry which is preliminary data.</text>
</comment>
<evidence type="ECO:0000313" key="10">
    <source>
        <dbReference type="Proteomes" id="UP000004310"/>
    </source>
</evidence>
<keyword evidence="3" id="KW-0479">Metal-binding</keyword>
<dbReference type="EMBL" id="AATP01000002">
    <property type="protein sequence ID" value="EAU42106.1"/>
    <property type="molecule type" value="Genomic_DNA"/>
</dbReference>
<dbReference type="InterPro" id="IPR054582">
    <property type="entry name" value="DmmA-like_N"/>
</dbReference>
<evidence type="ECO:0000259" key="7">
    <source>
        <dbReference type="Pfam" id="PF22289"/>
    </source>
</evidence>
<feature type="domain" description="Dimethylamine monooxygenase subunit DmmA-like C-terminal" evidence="7">
    <location>
        <begin position="137"/>
        <end position="180"/>
    </location>
</feature>
<keyword evidence="10" id="KW-1185">Reference proteome</keyword>
<protein>
    <submittedName>
        <fullName evidence="9">Uncharacterized protein</fullName>
    </submittedName>
</protein>
<evidence type="ECO:0000256" key="1">
    <source>
        <dbReference type="ARBA" id="ARBA00022630"/>
    </source>
</evidence>
<dbReference type="InterPro" id="IPR039261">
    <property type="entry name" value="FNR_nucleotide-bd"/>
</dbReference>
<keyword evidence="2" id="KW-0001">2Fe-2S</keyword>
<organism evidence="9 10">
    <name type="scientific">Fulvimarina pelagi HTCC2506</name>
    <dbReference type="NCBI Taxonomy" id="314231"/>
    <lineage>
        <taxon>Bacteria</taxon>
        <taxon>Pseudomonadati</taxon>
        <taxon>Pseudomonadota</taxon>
        <taxon>Alphaproteobacteria</taxon>
        <taxon>Hyphomicrobiales</taxon>
        <taxon>Aurantimonadaceae</taxon>
        <taxon>Fulvimarina</taxon>
    </lineage>
</organism>
<evidence type="ECO:0000256" key="3">
    <source>
        <dbReference type="ARBA" id="ARBA00022723"/>
    </source>
</evidence>
<dbReference type="InterPro" id="IPR048037">
    <property type="entry name" value="DmmA-like_C"/>
</dbReference>
<dbReference type="RefSeq" id="WP_007068474.1">
    <property type="nucleotide sequence ID" value="NZ_DS022272.1"/>
</dbReference>
<evidence type="ECO:0000313" key="9">
    <source>
        <dbReference type="EMBL" id="EAU42106.1"/>
    </source>
</evidence>
<reference evidence="9 10" key="1">
    <citation type="journal article" date="2010" name="J. Bacteriol.">
        <title>Genome sequence of Fulvimarina pelagi HTCC2506T, a Mn(II)-oxidizing alphaproteobacterium possessing an aerobic anoxygenic photosynthetic gene cluster and Xanthorhodopsin.</title>
        <authorList>
            <person name="Kang I."/>
            <person name="Oh H.M."/>
            <person name="Lim S.I."/>
            <person name="Ferriera S."/>
            <person name="Giovannoni S.J."/>
            <person name="Cho J.C."/>
        </authorList>
    </citation>
    <scope>NUCLEOTIDE SEQUENCE [LARGE SCALE GENOMIC DNA]</scope>
    <source>
        <strain evidence="9 10">HTCC2506</strain>
    </source>
</reference>
<dbReference type="GO" id="GO:0046872">
    <property type="term" value="F:metal ion binding"/>
    <property type="evidence" value="ECO:0007669"/>
    <property type="project" value="UniProtKB-KW"/>
</dbReference>
<evidence type="ECO:0000259" key="8">
    <source>
        <dbReference type="Pfam" id="PF22290"/>
    </source>
</evidence>
<dbReference type="Gene3D" id="3.40.50.80">
    <property type="entry name" value="Nucleotide-binding domain of ferredoxin-NADP reductase (FNR) module"/>
    <property type="match status" value="1"/>
</dbReference>
<dbReference type="GO" id="GO:0016491">
    <property type="term" value="F:oxidoreductase activity"/>
    <property type="evidence" value="ECO:0007669"/>
    <property type="project" value="UniProtKB-KW"/>
</dbReference>
<dbReference type="AlphaFoldDB" id="Q0G2S5"/>